<evidence type="ECO:0000259" key="3">
    <source>
        <dbReference type="PROSITE" id="PS51371"/>
    </source>
</evidence>
<dbReference type="Gene3D" id="3.30.465.10">
    <property type="match status" value="1"/>
</dbReference>
<comment type="caution">
    <text evidence="4">The sequence shown here is derived from an EMBL/GenBank/DDBJ whole genome shotgun (WGS) entry which is preliminary data.</text>
</comment>
<organism evidence="4">
    <name type="scientific">bioreactor metagenome</name>
    <dbReference type="NCBI Taxonomy" id="1076179"/>
    <lineage>
        <taxon>unclassified sequences</taxon>
        <taxon>metagenomes</taxon>
        <taxon>ecological metagenomes</taxon>
    </lineage>
</organism>
<accession>A0A645FKT2</accession>
<dbReference type="EMBL" id="VSSQ01061711">
    <property type="protein sequence ID" value="MPN15005.1"/>
    <property type="molecule type" value="Genomic_DNA"/>
</dbReference>
<evidence type="ECO:0000256" key="1">
    <source>
        <dbReference type="ARBA" id="ARBA00022737"/>
    </source>
</evidence>
<dbReference type="SMART" id="SM01091">
    <property type="entry name" value="CorC_HlyC"/>
    <property type="match status" value="1"/>
</dbReference>
<protein>
    <recommendedName>
        <fullName evidence="3">CBS domain-containing protein</fullName>
    </recommendedName>
</protein>
<dbReference type="InterPro" id="IPR005170">
    <property type="entry name" value="Transptr-assoc_dom"/>
</dbReference>
<dbReference type="SUPFAM" id="SSF54631">
    <property type="entry name" value="CBS-domain pair"/>
    <property type="match status" value="1"/>
</dbReference>
<dbReference type="PROSITE" id="PS51371">
    <property type="entry name" value="CBS"/>
    <property type="match status" value="1"/>
</dbReference>
<reference evidence="4" key="1">
    <citation type="submission" date="2019-08" db="EMBL/GenBank/DDBJ databases">
        <authorList>
            <person name="Kucharzyk K."/>
            <person name="Murdoch R.W."/>
            <person name="Higgins S."/>
            <person name="Loffler F."/>
        </authorList>
    </citation>
    <scope>NUCLEOTIDE SEQUENCE</scope>
</reference>
<proteinExistence type="predicted"/>
<keyword evidence="2" id="KW-0129">CBS domain</keyword>
<gene>
    <name evidence="4" type="ORF">SDC9_162334</name>
</gene>
<dbReference type="FunFam" id="3.10.580.10:FF:000002">
    <property type="entry name" value="Magnesium/cobalt efflux protein CorC"/>
    <property type="match status" value="1"/>
</dbReference>
<dbReference type="Pfam" id="PF00571">
    <property type="entry name" value="CBS"/>
    <property type="match status" value="1"/>
</dbReference>
<feature type="domain" description="CBS" evidence="3">
    <location>
        <begin position="96"/>
        <end position="159"/>
    </location>
</feature>
<dbReference type="InterPro" id="IPR036318">
    <property type="entry name" value="FAD-bd_PCMH-like_sf"/>
</dbReference>
<dbReference type="InterPro" id="IPR044751">
    <property type="entry name" value="Ion_transp-like_CBS"/>
</dbReference>
<dbReference type="GO" id="GO:0005886">
    <property type="term" value="C:plasma membrane"/>
    <property type="evidence" value="ECO:0007669"/>
    <property type="project" value="TreeGrafter"/>
</dbReference>
<dbReference type="Gene3D" id="3.10.580.10">
    <property type="entry name" value="CBS-domain"/>
    <property type="match status" value="1"/>
</dbReference>
<sequence>MMVDVGSAKGTIEKHEKEFIQNVFEFDDITAAEIATHRMKVAILWSDETLEQWEETIHKNSYTVYPVCHETADEVLGVINIKEYFRHKNPTKEFVMEKVLQPAYFVPGSVKADNLFRNMKSQRTRFAIVLDEYGGMCGIVTMNDLIEQLVGDFSDGHHTKGETQVVRKLNEDTWQVSGQQELEGLAEQLNMWLPTEEYETFGGMVFGVLGSIPDDGVQFELNAYGLHIEVKNIVDHRIEIATIQKISGSA</sequence>
<dbReference type="CDD" id="cd04590">
    <property type="entry name" value="CBS_pair_CorC_HlyC_assoc"/>
    <property type="match status" value="1"/>
</dbReference>
<dbReference type="AlphaFoldDB" id="A0A645FKT2"/>
<dbReference type="InterPro" id="IPR016169">
    <property type="entry name" value="FAD-bd_PCMH_sub2"/>
</dbReference>
<name>A0A645FKT2_9ZZZZ</name>
<dbReference type="InterPro" id="IPR046342">
    <property type="entry name" value="CBS_dom_sf"/>
</dbReference>
<dbReference type="InterPro" id="IPR000644">
    <property type="entry name" value="CBS_dom"/>
</dbReference>
<dbReference type="Pfam" id="PF03471">
    <property type="entry name" value="CorC_HlyC"/>
    <property type="match status" value="1"/>
</dbReference>
<dbReference type="SUPFAM" id="SSF56176">
    <property type="entry name" value="FAD-binding/transporter-associated domain-like"/>
    <property type="match status" value="1"/>
</dbReference>
<dbReference type="PANTHER" id="PTHR22777">
    <property type="entry name" value="HEMOLYSIN-RELATED"/>
    <property type="match status" value="1"/>
</dbReference>
<evidence type="ECO:0000313" key="4">
    <source>
        <dbReference type="EMBL" id="MPN15005.1"/>
    </source>
</evidence>
<evidence type="ECO:0000256" key="2">
    <source>
        <dbReference type="ARBA" id="ARBA00023122"/>
    </source>
</evidence>
<dbReference type="GO" id="GO:0050660">
    <property type="term" value="F:flavin adenine dinucleotide binding"/>
    <property type="evidence" value="ECO:0007669"/>
    <property type="project" value="InterPro"/>
</dbReference>
<keyword evidence="1" id="KW-0677">Repeat</keyword>
<dbReference type="PANTHER" id="PTHR22777:SF17">
    <property type="entry name" value="UPF0053 PROTEIN SLL0260"/>
    <property type="match status" value="1"/>
</dbReference>